<accession>A0A8K0UCF8</accession>
<evidence type="ECO:0000256" key="1">
    <source>
        <dbReference type="SAM" id="MobiDB-lite"/>
    </source>
</evidence>
<dbReference type="AlphaFoldDB" id="A0A8K0UCF8"/>
<keyword evidence="3" id="KW-1185">Reference proteome</keyword>
<dbReference type="Proteomes" id="UP000813824">
    <property type="component" value="Unassembled WGS sequence"/>
</dbReference>
<feature type="region of interest" description="Disordered" evidence="1">
    <location>
        <begin position="352"/>
        <end position="373"/>
    </location>
</feature>
<reference evidence="2" key="1">
    <citation type="journal article" date="2021" name="New Phytol.">
        <title>Evolutionary innovations through gain and loss of genes in the ectomycorrhizal Boletales.</title>
        <authorList>
            <person name="Wu G."/>
            <person name="Miyauchi S."/>
            <person name="Morin E."/>
            <person name="Kuo A."/>
            <person name="Drula E."/>
            <person name="Varga T."/>
            <person name="Kohler A."/>
            <person name="Feng B."/>
            <person name="Cao Y."/>
            <person name="Lipzen A."/>
            <person name="Daum C."/>
            <person name="Hundley H."/>
            <person name="Pangilinan J."/>
            <person name="Johnson J."/>
            <person name="Barry K."/>
            <person name="LaButti K."/>
            <person name="Ng V."/>
            <person name="Ahrendt S."/>
            <person name="Min B."/>
            <person name="Choi I.G."/>
            <person name="Park H."/>
            <person name="Plett J.M."/>
            <person name="Magnuson J."/>
            <person name="Spatafora J.W."/>
            <person name="Nagy L.G."/>
            <person name="Henrissat B."/>
            <person name="Grigoriev I.V."/>
            <person name="Yang Z.L."/>
            <person name="Xu J."/>
            <person name="Martin F.M."/>
        </authorList>
    </citation>
    <scope>NUCLEOTIDE SEQUENCE</scope>
    <source>
        <strain evidence="2">KKN 215</strain>
    </source>
</reference>
<feature type="compositionally biased region" description="Low complexity" evidence="1">
    <location>
        <begin position="352"/>
        <end position="362"/>
    </location>
</feature>
<protein>
    <submittedName>
        <fullName evidence="2">Uncharacterized protein</fullName>
    </submittedName>
</protein>
<gene>
    <name evidence="2" type="ORF">BXZ70DRAFT_1081220</name>
</gene>
<evidence type="ECO:0000313" key="3">
    <source>
        <dbReference type="Proteomes" id="UP000813824"/>
    </source>
</evidence>
<evidence type="ECO:0000313" key="2">
    <source>
        <dbReference type="EMBL" id="KAH8072621.1"/>
    </source>
</evidence>
<organism evidence="2 3">
    <name type="scientific">Cristinia sonorae</name>
    <dbReference type="NCBI Taxonomy" id="1940300"/>
    <lineage>
        <taxon>Eukaryota</taxon>
        <taxon>Fungi</taxon>
        <taxon>Dikarya</taxon>
        <taxon>Basidiomycota</taxon>
        <taxon>Agaricomycotina</taxon>
        <taxon>Agaricomycetes</taxon>
        <taxon>Agaricomycetidae</taxon>
        <taxon>Agaricales</taxon>
        <taxon>Pleurotineae</taxon>
        <taxon>Stephanosporaceae</taxon>
        <taxon>Cristinia</taxon>
    </lineage>
</organism>
<comment type="caution">
    <text evidence="2">The sequence shown here is derived from an EMBL/GenBank/DDBJ whole genome shotgun (WGS) entry which is preliminary data.</text>
</comment>
<sequence>MFCCQMAISYRRISETKQLVPTLLFNRGPLSVGVLAEPILTLILLSAQGIAEPVAVAGGHNVLLISLSGSSGVDNVARGALTCPGRGMGVFLPDTHDLSAGRLSPICAGWLSVLRGETSRLTASSSNLLVQEVHYNTVYKFPPAQDVVVSTKEDIIQLQFSLISDYLLNNFIEIWFFMELNYQHLQKFSAQDWDLASAGSELQFLSETKKNCSCLKTGAATWLPSLGSLLNELWKLYGLISSINTRAFSLVTVLVTYQLLVLASFTLGQLVIMSVSPASESSEVESCFPWESFAILDFLSQMAAYSHARSLRWTLTPLLGIGQPRELDLCLSDHTQPFLEGVLKDWDQGWSAEGSGSGNSSGCWVEASLPSRS</sequence>
<proteinExistence type="predicted"/>
<dbReference type="EMBL" id="JAEVFJ010000076">
    <property type="protein sequence ID" value="KAH8072621.1"/>
    <property type="molecule type" value="Genomic_DNA"/>
</dbReference>
<name>A0A8K0UCF8_9AGAR</name>